<feature type="binding site" evidence="7">
    <location>
        <position position="89"/>
    </location>
    <ligand>
        <name>Zn(2+)</name>
        <dbReference type="ChEBI" id="CHEBI:29105"/>
    </ligand>
</feature>
<feature type="binding site" evidence="7">
    <location>
        <position position="92"/>
    </location>
    <ligand>
        <name>Zn(2+)</name>
        <dbReference type="ChEBI" id="CHEBI:29105"/>
    </ligand>
</feature>
<evidence type="ECO:0000256" key="7">
    <source>
        <dbReference type="PIRSR" id="PIRSR601765-1"/>
    </source>
</evidence>
<dbReference type="GO" id="GO:0008270">
    <property type="term" value="F:zinc ion binding"/>
    <property type="evidence" value="ECO:0007669"/>
    <property type="project" value="InterPro"/>
</dbReference>
<evidence type="ECO:0000256" key="4">
    <source>
        <dbReference type="ARBA" id="ARBA00022833"/>
    </source>
</evidence>
<keyword evidence="4 7" id="KW-0862">Zinc</keyword>
<dbReference type="RefSeq" id="WP_103955556.1">
    <property type="nucleotide sequence ID" value="NZ_FNVT01000002.1"/>
</dbReference>
<evidence type="ECO:0000313" key="9">
    <source>
        <dbReference type="Proteomes" id="UP000236732"/>
    </source>
</evidence>
<evidence type="ECO:0000313" key="8">
    <source>
        <dbReference type="EMBL" id="SEG41876.1"/>
    </source>
</evidence>
<evidence type="ECO:0000256" key="3">
    <source>
        <dbReference type="ARBA" id="ARBA00022723"/>
    </source>
</evidence>
<comment type="cofactor">
    <cofactor evidence="7">
        <name>Zn(2+)</name>
        <dbReference type="ChEBI" id="CHEBI:29105"/>
    </cofactor>
    <text evidence="7">Binds 1 zinc ion per subunit.</text>
</comment>
<dbReference type="PANTHER" id="PTHR43175:SF3">
    <property type="entry name" value="CARBON DISULFIDE HYDROLASE"/>
    <property type="match status" value="1"/>
</dbReference>
<dbReference type="PANTHER" id="PTHR43175">
    <property type="entry name" value="CARBONIC ANHYDRASE"/>
    <property type="match status" value="1"/>
</dbReference>
<evidence type="ECO:0000256" key="5">
    <source>
        <dbReference type="ARBA" id="ARBA00024993"/>
    </source>
</evidence>
<dbReference type="AlphaFoldDB" id="A0A1H6A2B5"/>
<dbReference type="InterPro" id="IPR001765">
    <property type="entry name" value="Carbonic_anhydrase"/>
</dbReference>
<evidence type="ECO:0000256" key="1">
    <source>
        <dbReference type="ARBA" id="ARBA00006217"/>
    </source>
</evidence>
<comment type="catalytic activity">
    <reaction evidence="6">
        <text>hydrogencarbonate + H(+) = CO2 + H2O</text>
        <dbReference type="Rhea" id="RHEA:10748"/>
        <dbReference type="ChEBI" id="CHEBI:15377"/>
        <dbReference type="ChEBI" id="CHEBI:15378"/>
        <dbReference type="ChEBI" id="CHEBI:16526"/>
        <dbReference type="ChEBI" id="CHEBI:17544"/>
        <dbReference type="EC" id="4.2.1.1"/>
    </reaction>
</comment>
<sequence>MSAFDDLYAANAKFAKRFGNSGLTGRAARGLAVVTCMDSRIDPLGLLGLKPGDAKILRNAGARVTDDVLRTLVLAVYLLGVERVFVMPHTDCGMAKVSDADVHMLTSERGVDTRSLEFHTVPDQNEALRHDLTRIRTTPFFPEGMPVAGGIYDVHTGRLTASTH</sequence>
<keyword evidence="3 7" id="KW-0479">Metal-binding</keyword>
<name>A0A1H6A2B5_9ACTN</name>
<reference evidence="8 9" key="1">
    <citation type="submission" date="2016-10" db="EMBL/GenBank/DDBJ databases">
        <authorList>
            <person name="de Groot N.N."/>
        </authorList>
    </citation>
    <scope>NUCLEOTIDE SEQUENCE [LARGE SCALE GENOMIC DNA]</scope>
    <source>
        <strain evidence="8 9">CGMCC 4.7037</strain>
    </source>
</reference>
<dbReference type="EC" id="4.2.1.1" evidence="2"/>
<dbReference type="OrthoDB" id="8968066at2"/>
<dbReference type="EMBL" id="FNVT01000002">
    <property type="protein sequence ID" value="SEG41876.1"/>
    <property type="molecule type" value="Genomic_DNA"/>
</dbReference>
<dbReference type="GO" id="GO:0004089">
    <property type="term" value="F:carbonate dehydratase activity"/>
    <property type="evidence" value="ECO:0007669"/>
    <property type="project" value="UniProtKB-EC"/>
</dbReference>
<evidence type="ECO:0000256" key="6">
    <source>
        <dbReference type="ARBA" id="ARBA00048348"/>
    </source>
</evidence>
<gene>
    <name evidence="8" type="ORF">SAMN05444920_102952</name>
</gene>
<dbReference type="Gene3D" id="3.40.1050.10">
    <property type="entry name" value="Carbonic anhydrase"/>
    <property type="match status" value="1"/>
</dbReference>
<protein>
    <recommendedName>
        <fullName evidence="2">carbonic anhydrase</fullName>
        <ecNumber evidence="2">4.2.1.1</ecNumber>
    </recommendedName>
</protein>
<accession>A0A1H6A2B5</accession>
<comment type="similarity">
    <text evidence="1">Belongs to the beta-class carbonic anhydrase family.</text>
</comment>
<organism evidence="8 9">
    <name type="scientific">Nonomuraea solani</name>
    <dbReference type="NCBI Taxonomy" id="1144553"/>
    <lineage>
        <taxon>Bacteria</taxon>
        <taxon>Bacillati</taxon>
        <taxon>Actinomycetota</taxon>
        <taxon>Actinomycetes</taxon>
        <taxon>Streptosporangiales</taxon>
        <taxon>Streptosporangiaceae</taxon>
        <taxon>Nonomuraea</taxon>
    </lineage>
</organism>
<keyword evidence="9" id="KW-1185">Reference proteome</keyword>
<proteinExistence type="inferred from homology"/>
<dbReference type="SMART" id="SM00947">
    <property type="entry name" value="Pro_CA"/>
    <property type="match status" value="1"/>
</dbReference>
<feature type="binding site" evidence="7">
    <location>
        <position position="36"/>
    </location>
    <ligand>
        <name>Zn(2+)</name>
        <dbReference type="ChEBI" id="CHEBI:29105"/>
    </ligand>
</feature>
<feature type="binding site" evidence="7">
    <location>
        <position position="38"/>
    </location>
    <ligand>
        <name>Zn(2+)</name>
        <dbReference type="ChEBI" id="CHEBI:29105"/>
    </ligand>
</feature>
<dbReference type="InterPro" id="IPR036874">
    <property type="entry name" value="Carbonic_anhydrase_sf"/>
</dbReference>
<dbReference type="Proteomes" id="UP000236732">
    <property type="component" value="Unassembled WGS sequence"/>
</dbReference>
<comment type="function">
    <text evidence="5">Catalyzes the reversible hydration of carbon dioxide to form bicarbonate.</text>
</comment>
<dbReference type="SUPFAM" id="SSF53056">
    <property type="entry name" value="beta-carbonic anhydrase, cab"/>
    <property type="match status" value="1"/>
</dbReference>
<dbReference type="CDD" id="cd03379">
    <property type="entry name" value="beta_CA_cladeD"/>
    <property type="match status" value="1"/>
</dbReference>
<evidence type="ECO:0000256" key="2">
    <source>
        <dbReference type="ARBA" id="ARBA00012925"/>
    </source>
</evidence>
<dbReference type="Pfam" id="PF00484">
    <property type="entry name" value="Pro_CA"/>
    <property type="match status" value="1"/>
</dbReference>